<dbReference type="Pfam" id="PF00849">
    <property type="entry name" value="PseudoU_synth_2"/>
    <property type="match status" value="1"/>
</dbReference>
<feature type="region of interest" description="Disordered" evidence="7">
    <location>
        <begin position="1"/>
        <end position="89"/>
    </location>
</feature>
<comment type="similarity">
    <text evidence="2 6">Belongs to the pseudouridine synthase RsuA family.</text>
</comment>
<protein>
    <recommendedName>
        <fullName evidence="6">Pseudouridine synthase</fullName>
        <ecNumber evidence="6">5.4.99.-</ecNumber>
    </recommendedName>
</protein>
<dbReference type="EMBL" id="VJWA01000001">
    <property type="protein sequence ID" value="TRW17770.1"/>
    <property type="molecule type" value="Genomic_DNA"/>
</dbReference>
<name>A0A552UHU9_9SPHN</name>
<dbReference type="SMART" id="SM00363">
    <property type="entry name" value="S4"/>
    <property type="match status" value="1"/>
</dbReference>
<dbReference type="NCBIfam" id="TIGR00093">
    <property type="entry name" value="pseudouridine synthase"/>
    <property type="match status" value="1"/>
</dbReference>
<evidence type="ECO:0000256" key="2">
    <source>
        <dbReference type="ARBA" id="ARBA00008348"/>
    </source>
</evidence>
<dbReference type="AlphaFoldDB" id="A0A552UHU9"/>
<reference evidence="9 10" key="1">
    <citation type="submission" date="2019-07" db="EMBL/GenBank/DDBJ databases">
        <title>Novel species isolated from glacier.</title>
        <authorList>
            <person name="Liu Q."/>
            <person name="Xin Y.-H."/>
        </authorList>
    </citation>
    <scope>NUCLEOTIDE SEQUENCE [LARGE SCALE GENOMIC DNA]</scope>
    <source>
        <strain evidence="9 10">LB1R16</strain>
    </source>
</reference>
<feature type="domain" description="RNA-binding S4" evidence="8">
    <location>
        <begin position="109"/>
        <end position="166"/>
    </location>
</feature>
<accession>A0A552UHU9</accession>
<dbReference type="InterPro" id="IPR002942">
    <property type="entry name" value="S4_RNA-bd"/>
</dbReference>
<dbReference type="InterPro" id="IPR036986">
    <property type="entry name" value="S4_RNA-bd_sf"/>
</dbReference>
<dbReference type="InterPro" id="IPR042092">
    <property type="entry name" value="PsdUridine_s_RsuA/RluB/E/F_cat"/>
</dbReference>
<dbReference type="Gene3D" id="3.30.70.1560">
    <property type="entry name" value="Alpha-L RNA-binding motif"/>
    <property type="match status" value="1"/>
</dbReference>
<dbReference type="PANTHER" id="PTHR47683">
    <property type="entry name" value="PSEUDOURIDINE SYNTHASE FAMILY PROTEIN-RELATED"/>
    <property type="match status" value="1"/>
</dbReference>
<dbReference type="Gene3D" id="3.10.290.10">
    <property type="entry name" value="RNA-binding S4 domain"/>
    <property type="match status" value="1"/>
</dbReference>
<keyword evidence="10" id="KW-1185">Reference proteome</keyword>
<feature type="compositionally biased region" description="Gly residues" evidence="7">
    <location>
        <begin position="8"/>
        <end position="17"/>
    </location>
</feature>
<dbReference type="InterPro" id="IPR050343">
    <property type="entry name" value="RsuA_PseudoU_synthase"/>
</dbReference>
<dbReference type="GO" id="GO:0120159">
    <property type="term" value="F:rRNA pseudouridine synthase activity"/>
    <property type="evidence" value="ECO:0007669"/>
    <property type="project" value="UniProtKB-ARBA"/>
</dbReference>
<dbReference type="Proteomes" id="UP000317894">
    <property type="component" value="Unassembled WGS sequence"/>
</dbReference>
<dbReference type="CDD" id="cd00165">
    <property type="entry name" value="S4"/>
    <property type="match status" value="1"/>
</dbReference>
<dbReference type="RefSeq" id="WP_144236462.1">
    <property type="nucleotide sequence ID" value="NZ_VJWA01000001.1"/>
</dbReference>
<evidence type="ECO:0000256" key="1">
    <source>
        <dbReference type="ARBA" id="ARBA00000073"/>
    </source>
</evidence>
<dbReference type="PROSITE" id="PS50889">
    <property type="entry name" value="S4"/>
    <property type="match status" value="1"/>
</dbReference>
<comment type="catalytic activity">
    <reaction evidence="1">
        <text>a uridine in RNA = a pseudouridine in RNA</text>
        <dbReference type="Rhea" id="RHEA:48348"/>
        <dbReference type="Rhea" id="RHEA-COMP:12068"/>
        <dbReference type="Rhea" id="RHEA-COMP:12069"/>
        <dbReference type="ChEBI" id="CHEBI:65314"/>
        <dbReference type="ChEBI" id="CHEBI:65315"/>
    </reaction>
</comment>
<feature type="compositionally biased region" description="Pro residues" evidence="7">
    <location>
        <begin position="18"/>
        <end position="29"/>
    </location>
</feature>
<evidence type="ECO:0000313" key="9">
    <source>
        <dbReference type="EMBL" id="TRW17770.1"/>
    </source>
</evidence>
<dbReference type="OrthoDB" id="9807213at2"/>
<dbReference type="GO" id="GO:0000455">
    <property type="term" value="P:enzyme-directed rRNA pseudouridine synthesis"/>
    <property type="evidence" value="ECO:0007669"/>
    <property type="project" value="UniProtKB-ARBA"/>
</dbReference>
<evidence type="ECO:0000256" key="4">
    <source>
        <dbReference type="ARBA" id="ARBA00023235"/>
    </source>
</evidence>
<dbReference type="SUPFAM" id="SSF55174">
    <property type="entry name" value="Alpha-L RNA-binding motif"/>
    <property type="match status" value="1"/>
</dbReference>
<sequence>MRPPRTPGGTGGPRGPGSGPPRARPPSARPPARRGDAPQRPSFGRPPALDELQTNQRELRRHIPGGRLPKVPALKPEGPRPATGRRARGDVRAAAAVAAKAGVDAQEPQRIAKLLARAGVGSRRDIERMIEEGKIALKGTVLTTPATIVTSLEGITVEGREVAPIEATRLFRFHKPSGFLTTARDPGGRPTIFDVLPPGLPRLVPVGRLDMNTEGLLLMTTDGGLKRALELPVNAVSRRYRVRAFGEISQAALETLIEGITIDGMHYGPIDADIERRTGANLWLTMRLTEGKNREIRRVLEFLGLQVSRLIRTAYGPFELGDLPVRDADEIPAAAIATLRKGLGAQQR</sequence>
<evidence type="ECO:0000259" key="8">
    <source>
        <dbReference type="SMART" id="SM00363"/>
    </source>
</evidence>
<gene>
    <name evidence="9" type="ORF">FMM06_06430</name>
</gene>
<dbReference type="SUPFAM" id="SSF55120">
    <property type="entry name" value="Pseudouridine synthase"/>
    <property type="match status" value="1"/>
</dbReference>
<dbReference type="EC" id="5.4.99.-" evidence="6"/>
<dbReference type="InterPro" id="IPR020094">
    <property type="entry name" value="TruA/RsuA/RluB/E/F_N"/>
</dbReference>
<comment type="caution">
    <text evidence="9">The sequence shown here is derived from an EMBL/GenBank/DDBJ whole genome shotgun (WGS) entry which is preliminary data.</text>
</comment>
<keyword evidence="3 5" id="KW-0694">RNA-binding</keyword>
<organism evidence="9 10">
    <name type="scientific">Glacieibacterium frigidum</name>
    <dbReference type="NCBI Taxonomy" id="2593303"/>
    <lineage>
        <taxon>Bacteria</taxon>
        <taxon>Pseudomonadati</taxon>
        <taxon>Pseudomonadota</taxon>
        <taxon>Alphaproteobacteria</taxon>
        <taxon>Sphingomonadales</taxon>
        <taxon>Sphingosinicellaceae</taxon>
        <taxon>Glacieibacterium</taxon>
    </lineage>
</organism>
<dbReference type="InterPro" id="IPR020103">
    <property type="entry name" value="PsdUridine_synth_cat_dom_sf"/>
</dbReference>
<evidence type="ECO:0000256" key="3">
    <source>
        <dbReference type="ARBA" id="ARBA00022884"/>
    </source>
</evidence>
<dbReference type="GO" id="GO:0003723">
    <property type="term" value="F:RNA binding"/>
    <property type="evidence" value="ECO:0007669"/>
    <property type="project" value="UniProtKB-KW"/>
</dbReference>
<evidence type="ECO:0000313" key="10">
    <source>
        <dbReference type="Proteomes" id="UP000317894"/>
    </source>
</evidence>
<dbReference type="InterPro" id="IPR000748">
    <property type="entry name" value="PsdUridine_synth_RsuA/RluB/E/F"/>
</dbReference>
<dbReference type="Gene3D" id="3.30.70.580">
    <property type="entry name" value="Pseudouridine synthase I, catalytic domain, N-terminal subdomain"/>
    <property type="match status" value="1"/>
</dbReference>
<proteinExistence type="inferred from homology"/>
<dbReference type="PANTHER" id="PTHR47683:SF3">
    <property type="entry name" value="RIBOSOMAL LARGE SUBUNIT PSEUDOURIDINE SYNTHASE B"/>
    <property type="match status" value="1"/>
</dbReference>
<dbReference type="PROSITE" id="PS01149">
    <property type="entry name" value="PSI_RSU"/>
    <property type="match status" value="1"/>
</dbReference>
<evidence type="ECO:0000256" key="7">
    <source>
        <dbReference type="SAM" id="MobiDB-lite"/>
    </source>
</evidence>
<dbReference type="InterPro" id="IPR006145">
    <property type="entry name" value="PsdUridine_synth_RsuA/RluA"/>
</dbReference>
<evidence type="ECO:0000256" key="5">
    <source>
        <dbReference type="PROSITE-ProRule" id="PRU00182"/>
    </source>
</evidence>
<dbReference type="Pfam" id="PF01479">
    <property type="entry name" value="S4"/>
    <property type="match status" value="1"/>
</dbReference>
<evidence type="ECO:0000256" key="6">
    <source>
        <dbReference type="RuleBase" id="RU003887"/>
    </source>
</evidence>
<dbReference type="InterPro" id="IPR018496">
    <property type="entry name" value="PsdUridine_synth_RsuA/RluB_CS"/>
</dbReference>
<keyword evidence="4 6" id="KW-0413">Isomerase</keyword>